<dbReference type="InterPro" id="IPR036514">
    <property type="entry name" value="SGNH_hydro_sf"/>
</dbReference>
<dbReference type="EC" id="3.1.-.-" evidence="2"/>
<dbReference type="CDD" id="cd01823">
    <property type="entry name" value="SEST_like"/>
    <property type="match status" value="1"/>
</dbReference>
<sequence>MRIRRGRRRSAVAVTVVAVVAVVVAVSIPWRGAPATDDEPTTPSSATVGERVVHYVALGSSYAAGPDSSDIVDRRCLRGGDDYPHRVAAAESMDLTDVTCSGSTIPDILRRAQPGRATRPQIDAVTADTDLVTVTTGGNDVHYIPRLTDLSCANAPARQAHRLRHCHPERPSSVSSDGEYAALEAAMVAVVDAVRARAPRAVVMIVDYIPVLDPSVLDPSATLCADVPLTPAQAAETVATFDRLTAATRAAADRSGAILVDAAAQAAGHTVCSSDPWVSGFVPPAPYHPNAAGREAMAALTIDAIRTAGVVPASVPS</sequence>
<evidence type="ECO:0000259" key="1">
    <source>
        <dbReference type="Pfam" id="PF13472"/>
    </source>
</evidence>
<comment type="caution">
    <text evidence="2">The sequence shown here is derived from an EMBL/GenBank/DDBJ whole genome shotgun (WGS) entry which is preliminary data.</text>
</comment>
<dbReference type="Pfam" id="PF13472">
    <property type="entry name" value="Lipase_GDSL_2"/>
    <property type="match status" value="1"/>
</dbReference>
<dbReference type="Gene3D" id="3.40.50.1110">
    <property type="entry name" value="SGNH hydrolase"/>
    <property type="match status" value="1"/>
</dbReference>
<feature type="domain" description="SGNH hydrolase-type esterase" evidence="1">
    <location>
        <begin position="57"/>
        <end position="295"/>
    </location>
</feature>
<dbReference type="PANTHER" id="PTHR37981">
    <property type="entry name" value="LIPASE 2"/>
    <property type="match status" value="1"/>
</dbReference>
<dbReference type="PANTHER" id="PTHR37981:SF1">
    <property type="entry name" value="SGNH HYDROLASE-TYPE ESTERASE DOMAIN-CONTAINING PROTEIN"/>
    <property type="match status" value="1"/>
</dbReference>
<reference evidence="3" key="1">
    <citation type="journal article" date="2019" name="Int. J. Syst. Evol. Microbiol.">
        <title>The Global Catalogue of Microorganisms (GCM) 10K type strain sequencing project: providing services to taxonomists for standard genome sequencing and annotation.</title>
        <authorList>
            <consortium name="The Broad Institute Genomics Platform"/>
            <consortium name="The Broad Institute Genome Sequencing Center for Infectious Disease"/>
            <person name="Wu L."/>
            <person name="Ma J."/>
        </authorList>
    </citation>
    <scope>NUCLEOTIDE SEQUENCE [LARGE SCALE GENOMIC DNA]</scope>
    <source>
        <strain evidence="3">CCUG 50873</strain>
    </source>
</reference>
<proteinExistence type="predicted"/>
<dbReference type="GO" id="GO:0016787">
    <property type="term" value="F:hydrolase activity"/>
    <property type="evidence" value="ECO:0007669"/>
    <property type="project" value="UniProtKB-KW"/>
</dbReference>
<dbReference type="EMBL" id="JBHTIL010000001">
    <property type="protein sequence ID" value="MFD0926197.1"/>
    <property type="molecule type" value="Genomic_DNA"/>
</dbReference>
<accession>A0ABW3G805</accession>
<organism evidence="2 3">
    <name type="scientific">Williamsia deligens</name>
    <dbReference type="NCBI Taxonomy" id="321325"/>
    <lineage>
        <taxon>Bacteria</taxon>
        <taxon>Bacillati</taxon>
        <taxon>Actinomycetota</taxon>
        <taxon>Actinomycetes</taxon>
        <taxon>Mycobacteriales</taxon>
        <taxon>Nocardiaceae</taxon>
        <taxon>Williamsia</taxon>
    </lineage>
</organism>
<dbReference type="InterPro" id="IPR013830">
    <property type="entry name" value="SGNH_hydro"/>
</dbReference>
<evidence type="ECO:0000313" key="2">
    <source>
        <dbReference type="EMBL" id="MFD0926197.1"/>
    </source>
</evidence>
<dbReference type="SUPFAM" id="SSF52266">
    <property type="entry name" value="SGNH hydrolase"/>
    <property type="match status" value="1"/>
</dbReference>
<keyword evidence="3" id="KW-1185">Reference proteome</keyword>
<dbReference type="InterPro" id="IPR037460">
    <property type="entry name" value="SEST-like"/>
</dbReference>
<name>A0ABW3G805_9NOCA</name>
<dbReference type="Proteomes" id="UP001597068">
    <property type="component" value="Unassembled WGS sequence"/>
</dbReference>
<gene>
    <name evidence="2" type="ORF">ACFQ04_10665</name>
</gene>
<dbReference type="RefSeq" id="WP_253645912.1">
    <property type="nucleotide sequence ID" value="NZ_BAAAMO010000002.1"/>
</dbReference>
<keyword evidence="2" id="KW-0378">Hydrolase</keyword>
<protein>
    <submittedName>
        <fullName evidence="2">SGNH/GDSL hydrolase family protein</fullName>
        <ecNumber evidence="2">3.1.-.-</ecNumber>
    </submittedName>
</protein>
<evidence type="ECO:0000313" key="3">
    <source>
        <dbReference type="Proteomes" id="UP001597068"/>
    </source>
</evidence>